<evidence type="ECO:0000256" key="8">
    <source>
        <dbReference type="SAM" id="Phobius"/>
    </source>
</evidence>
<reference evidence="11 12" key="1">
    <citation type="submission" date="2016-10" db="EMBL/GenBank/DDBJ databases">
        <authorList>
            <person name="de Groot N.N."/>
        </authorList>
    </citation>
    <scope>NUCLEOTIDE SEQUENCE [LARGE SCALE GENOMIC DNA]</scope>
    <source>
        <strain evidence="11 12">DSM 26656</strain>
    </source>
</reference>
<keyword evidence="4" id="KW-0547">Nucleotide-binding</keyword>
<dbReference type="SUPFAM" id="SSF52540">
    <property type="entry name" value="P-loop containing nucleoside triphosphate hydrolases"/>
    <property type="match status" value="1"/>
</dbReference>
<dbReference type="SUPFAM" id="SSF90123">
    <property type="entry name" value="ABC transporter transmembrane region"/>
    <property type="match status" value="1"/>
</dbReference>
<dbReference type="InterPro" id="IPR003439">
    <property type="entry name" value="ABC_transporter-like_ATP-bd"/>
</dbReference>
<evidence type="ECO:0000256" key="3">
    <source>
        <dbReference type="ARBA" id="ARBA00022692"/>
    </source>
</evidence>
<dbReference type="PROSITE" id="PS50893">
    <property type="entry name" value="ABC_TRANSPORTER_2"/>
    <property type="match status" value="1"/>
</dbReference>
<feature type="domain" description="ABC transporter" evidence="9">
    <location>
        <begin position="344"/>
        <end position="580"/>
    </location>
</feature>
<dbReference type="SMART" id="SM00382">
    <property type="entry name" value="AAA"/>
    <property type="match status" value="1"/>
</dbReference>
<evidence type="ECO:0000259" key="9">
    <source>
        <dbReference type="PROSITE" id="PS50893"/>
    </source>
</evidence>
<dbReference type="PANTHER" id="PTHR24221:SF248">
    <property type="entry name" value="ABC TRANSPORTER TRANSMEMBRANE REGION"/>
    <property type="match status" value="1"/>
</dbReference>
<dbReference type="PROSITE" id="PS00211">
    <property type="entry name" value="ABC_TRANSPORTER_1"/>
    <property type="match status" value="1"/>
</dbReference>
<evidence type="ECO:0000256" key="7">
    <source>
        <dbReference type="ARBA" id="ARBA00023136"/>
    </source>
</evidence>
<dbReference type="InterPro" id="IPR027417">
    <property type="entry name" value="P-loop_NTPase"/>
</dbReference>
<evidence type="ECO:0000256" key="4">
    <source>
        <dbReference type="ARBA" id="ARBA00022741"/>
    </source>
</evidence>
<comment type="subcellular location">
    <subcellularLocation>
        <location evidence="1">Cell membrane</location>
        <topology evidence="1">Multi-pass membrane protein</topology>
    </subcellularLocation>
</comment>
<evidence type="ECO:0000256" key="5">
    <source>
        <dbReference type="ARBA" id="ARBA00022840"/>
    </source>
</evidence>
<dbReference type="InterPro" id="IPR036640">
    <property type="entry name" value="ABC1_TM_sf"/>
</dbReference>
<dbReference type="EMBL" id="FNUY01000007">
    <property type="protein sequence ID" value="SEG60196.1"/>
    <property type="molecule type" value="Genomic_DNA"/>
</dbReference>
<dbReference type="AlphaFoldDB" id="A0A1H6BJ14"/>
<dbReference type="GO" id="GO:0034040">
    <property type="term" value="F:ATPase-coupled lipid transmembrane transporter activity"/>
    <property type="evidence" value="ECO:0007669"/>
    <property type="project" value="TreeGrafter"/>
</dbReference>
<evidence type="ECO:0000256" key="6">
    <source>
        <dbReference type="ARBA" id="ARBA00022989"/>
    </source>
</evidence>
<feature type="domain" description="ABC transmembrane type-1" evidence="10">
    <location>
        <begin position="37"/>
        <end position="314"/>
    </location>
</feature>
<keyword evidence="12" id="KW-1185">Reference proteome</keyword>
<dbReference type="GO" id="GO:0016887">
    <property type="term" value="F:ATP hydrolysis activity"/>
    <property type="evidence" value="ECO:0007669"/>
    <property type="project" value="InterPro"/>
</dbReference>
<dbReference type="Pfam" id="PF00005">
    <property type="entry name" value="ABC_tran"/>
    <property type="match status" value="1"/>
</dbReference>
<accession>A0A1H6BJ14</accession>
<name>A0A1H6BJ14_9HYPH</name>
<dbReference type="Pfam" id="PF00664">
    <property type="entry name" value="ABC_membrane"/>
    <property type="match status" value="1"/>
</dbReference>
<feature type="transmembrane region" description="Helical" evidence="8">
    <location>
        <begin position="35"/>
        <end position="58"/>
    </location>
</feature>
<dbReference type="GO" id="GO:0005524">
    <property type="term" value="F:ATP binding"/>
    <property type="evidence" value="ECO:0007669"/>
    <property type="project" value="UniProtKB-KW"/>
</dbReference>
<dbReference type="GO" id="GO:0030253">
    <property type="term" value="P:protein secretion by the type I secretion system"/>
    <property type="evidence" value="ECO:0007669"/>
    <property type="project" value="InterPro"/>
</dbReference>
<dbReference type="InterPro" id="IPR011527">
    <property type="entry name" value="ABC1_TM_dom"/>
</dbReference>
<dbReference type="Proteomes" id="UP000236743">
    <property type="component" value="Unassembled WGS sequence"/>
</dbReference>
<feature type="transmembrane region" description="Helical" evidence="8">
    <location>
        <begin position="159"/>
        <end position="188"/>
    </location>
</feature>
<comment type="similarity">
    <text evidence="2">Belongs to the ABC transporter superfamily.</text>
</comment>
<dbReference type="Gene3D" id="3.40.50.300">
    <property type="entry name" value="P-loop containing nucleotide triphosphate hydrolases"/>
    <property type="match status" value="1"/>
</dbReference>
<dbReference type="InterPro" id="IPR003593">
    <property type="entry name" value="AAA+_ATPase"/>
</dbReference>
<protein>
    <submittedName>
        <fullName evidence="11">ATP-binding cassette, subfamily C</fullName>
    </submittedName>
</protein>
<keyword evidence="6 8" id="KW-1133">Transmembrane helix</keyword>
<feature type="transmembrane region" description="Helical" evidence="8">
    <location>
        <begin position="70"/>
        <end position="90"/>
    </location>
</feature>
<organism evidence="11 12">
    <name type="scientific">Bosea lathyri</name>
    <dbReference type="NCBI Taxonomy" id="1036778"/>
    <lineage>
        <taxon>Bacteria</taxon>
        <taxon>Pseudomonadati</taxon>
        <taxon>Pseudomonadota</taxon>
        <taxon>Alphaproteobacteria</taxon>
        <taxon>Hyphomicrobiales</taxon>
        <taxon>Boseaceae</taxon>
        <taxon>Bosea</taxon>
    </lineage>
</organism>
<evidence type="ECO:0000256" key="1">
    <source>
        <dbReference type="ARBA" id="ARBA00004651"/>
    </source>
</evidence>
<sequence>MVKANSLVDLRQMRVAASAPEQISPGSVMASCRGAFIGVALMSGVINLLYLTGSFFMLEVYDRVLPSRSVPTLVALGVIAFVLYAFQGALDLIRGRIFVRIGTMLDNSLAGRVYDASIHLSVSQRKVDPLQPSRDLDQVRQFLGSGGPVAFLDLPWIPVYLLICFIFHFWIGIAAVVGALILVALTLLTEHGTRDATRTATENATRRWHAGEASRRNAEVIQALGMAEQLGAHWRKANSDYLAANSRISDVVLGLSSLSKMFRTALQSFVLALGAWLVIHQEATGGIMIASSILVARALAPVEMAIGQWKGFVSARLAWRRLGEVLATMPKQQQMRLPAPSRTLSLEGVTLVPPGAANANVWEVSLSLAAGDALGVIGNSASGKSSLARALVGVWQPARGAVRLDGASLDQWSPQRLGQHIGYMPQDVELFAGSVAENIARFEPGFKPEAVIIAARAADIHEMIVKLPGGYDMQIGEQGNALSAGQKQRVALARALYRNPFLVVLDEPNSNLDAEGDEALTQAILGVRARGGIVVIVAHRPTAIAGCNLLMMMAGGRCQMVGSKDEVLAAITRPAAARQVGERARG</sequence>
<evidence type="ECO:0000259" key="10">
    <source>
        <dbReference type="PROSITE" id="PS50929"/>
    </source>
</evidence>
<evidence type="ECO:0000313" key="11">
    <source>
        <dbReference type="EMBL" id="SEG60196.1"/>
    </source>
</evidence>
<keyword evidence="5 11" id="KW-0067">ATP-binding</keyword>
<evidence type="ECO:0000256" key="2">
    <source>
        <dbReference type="ARBA" id="ARBA00005417"/>
    </source>
</evidence>
<keyword evidence="3 8" id="KW-0812">Transmembrane</keyword>
<dbReference type="PANTHER" id="PTHR24221">
    <property type="entry name" value="ATP-BINDING CASSETTE SUB-FAMILY B"/>
    <property type="match status" value="1"/>
</dbReference>
<gene>
    <name evidence="11" type="ORF">SAMN04488115_107239</name>
</gene>
<dbReference type="InterPro" id="IPR010128">
    <property type="entry name" value="ATPase_T1SS_PrtD-like"/>
</dbReference>
<evidence type="ECO:0000313" key="12">
    <source>
        <dbReference type="Proteomes" id="UP000236743"/>
    </source>
</evidence>
<dbReference type="PROSITE" id="PS50929">
    <property type="entry name" value="ABC_TM1F"/>
    <property type="match status" value="1"/>
</dbReference>
<dbReference type="Gene3D" id="1.20.1560.10">
    <property type="entry name" value="ABC transporter type 1, transmembrane domain"/>
    <property type="match status" value="1"/>
</dbReference>
<dbReference type="PROSITE" id="PS51257">
    <property type="entry name" value="PROKAR_LIPOPROTEIN"/>
    <property type="match status" value="1"/>
</dbReference>
<dbReference type="GO" id="GO:0005886">
    <property type="term" value="C:plasma membrane"/>
    <property type="evidence" value="ECO:0007669"/>
    <property type="project" value="UniProtKB-SubCell"/>
</dbReference>
<dbReference type="InterPro" id="IPR039421">
    <property type="entry name" value="Type_1_exporter"/>
</dbReference>
<dbReference type="GO" id="GO:0030256">
    <property type="term" value="C:type I protein secretion system complex"/>
    <property type="evidence" value="ECO:0007669"/>
    <property type="project" value="InterPro"/>
</dbReference>
<dbReference type="InterPro" id="IPR017871">
    <property type="entry name" value="ABC_transporter-like_CS"/>
</dbReference>
<dbReference type="GO" id="GO:0140359">
    <property type="term" value="F:ABC-type transporter activity"/>
    <property type="evidence" value="ECO:0007669"/>
    <property type="project" value="InterPro"/>
</dbReference>
<dbReference type="NCBIfam" id="TIGR01842">
    <property type="entry name" value="type_I_sec_PrtD"/>
    <property type="match status" value="1"/>
</dbReference>
<proteinExistence type="inferred from homology"/>
<keyword evidence="7 8" id="KW-0472">Membrane</keyword>